<reference evidence="13" key="1">
    <citation type="submission" date="2019-11" db="EMBL/GenBank/DDBJ databases">
        <title>Lipid analysis of CO2-rich subsurface aquifers suggests an autotrophy-based deep biosphere with lysolipids enriched in CPR bacteria.</title>
        <authorList>
            <person name="Probst A.J."/>
            <person name="Elling F.J."/>
            <person name="Castelle C.J."/>
            <person name="Zhu Q."/>
            <person name="Elvert M."/>
            <person name="Birarda G."/>
            <person name="Holman H.-Y."/>
            <person name="Lane K.R."/>
            <person name="Ladd B."/>
            <person name="Ryan M.C."/>
            <person name="Woyke T."/>
            <person name="Hinrichs K.-U."/>
            <person name="Banfield J.F."/>
        </authorList>
    </citation>
    <scope>NUCLEOTIDE SEQUENCE</scope>
    <source>
        <strain evidence="13">CG_2015-04_33_537</strain>
    </source>
</reference>
<comment type="catalytic activity">
    <reaction evidence="9 10">
        <text>Couples ATP hydrolysis with the unwinding of duplex DNA by translocating in the 3'-5' direction.</text>
        <dbReference type="EC" id="5.6.2.4"/>
    </reaction>
</comment>
<keyword evidence="6 10" id="KW-0238">DNA-binding</keyword>
<dbReference type="PROSITE" id="PS51194">
    <property type="entry name" value="HELICASE_CTER"/>
    <property type="match status" value="1"/>
</dbReference>
<evidence type="ECO:0000256" key="3">
    <source>
        <dbReference type="ARBA" id="ARBA00022801"/>
    </source>
</evidence>
<dbReference type="EMBL" id="JAACQH010000124">
    <property type="protein sequence ID" value="NCS91889.1"/>
    <property type="molecule type" value="Genomic_DNA"/>
</dbReference>
<sequence>MIKFTEILKIHNIKELYDYQKEAIEETDKGKNLIVSTPTASGKTLIAEYGIVKALNNGGRAIYVVPMRALAREKFGEFKIYKNFGYNVLLEMGDLESLDVETLKYKWLNFDILFATAEKMDAILRANVSIKGLKFLVVDEIHFLGSPDRGSVYEILIAKLRKNFPDIQILGLSATIGNTDELAKWLNASLIQSSFRPVPLTETIETKKDLKTLVAENLPKGNILIFTNSKKRCENLCVDLSGLEIFKNTDYPKPEDEILNAIESPTEQCKLLSDLVSKGISFHHAGLTNKQRELVEESFKNGKIKVIVATPTLAYGVNLPAHTVIIEKLIRYTDRGMIEIPVLEYKQMSGRSGRPKYDKEGIATIMANKSKEKHIREKYINGKPEDIDSYILAEPNLRFHTMSLISEISEVDEILKFFDTTFGMFRYRNPEAVERNIINIINKLKDWKFVEEKNHLLNLTPVGNRINQMYIDPLTANRYIKIFSDKHYSGSYDDIDTLFILCMATEILLLYISREEEDDILGEFLSREKSGYLEEIGGDKYLERFKTANMFNAWINEKSENYIYSEFNASPGLLHQKVEIGQWLIYAACELGKILKFPQLKHLMEMHVRVKYGIRRELIELISVKGIGRVRARALFNRGFVNKEMLRKASVEEITVPLKSKKIAVDIKKEVEVI</sequence>
<organism evidence="13 14">
    <name type="scientific">Candidatus Altarchaeum hamiconexum</name>
    <dbReference type="NCBI Taxonomy" id="1803513"/>
    <lineage>
        <taxon>Archaea</taxon>
        <taxon>Candidatus Altarchaeota</taxon>
        <taxon>Candidatus Altiarchaeia</taxon>
        <taxon>Candidatus Altarchaeales</taxon>
        <taxon>Candidatus Altarchaeaceae</taxon>
        <taxon>Candidatus Altarchaeum</taxon>
    </lineage>
</organism>
<dbReference type="GO" id="GO:0005524">
    <property type="term" value="F:ATP binding"/>
    <property type="evidence" value="ECO:0007669"/>
    <property type="project" value="UniProtKB-UniRule"/>
</dbReference>
<dbReference type="GO" id="GO:0043138">
    <property type="term" value="F:3'-5' DNA helicase activity"/>
    <property type="evidence" value="ECO:0007669"/>
    <property type="project" value="UniProtKB-UniRule"/>
</dbReference>
<comment type="subunit">
    <text evidence="10">Monomer.</text>
</comment>
<evidence type="ECO:0000256" key="1">
    <source>
        <dbReference type="ARBA" id="ARBA00022741"/>
    </source>
</evidence>
<evidence type="ECO:0000259" key="12">
    <source>
        <dbReference type="PROSITE" id="PS51194"/>
    </source>
</evidence>
<dbReference type="InterPro" id="IPR027417">
    <property type="entry name" value="P-loop_NTPase"/>
</dbReference>
<dbReference type="CDD" id="cd18795">
    <property type="entry name" value="SF2_C_Ski2"/>
    <property type="match status" value="1"/>
</dbReference>
<feature type="domain" description="Helicase C-terminal" evidence="12">
    <location>
        <begin position="209"/>
        <end position="405"/>
    </location>
</feature>
<dbReference type="Gene3D" id="1.10.150.20">
    <property type="entry name" value="5' to 3' exonuclease, C-terminal subdomain"/>
    <property type="match status" value="1"/>
</dbReference>
<accession>A0A8J7YVL9</accession>
<dbReference type="SUPFAM" id="SSF158702">
    <property type="entry name" value="Sec63 N-terminal domain-like"/>
    <property type="match status" value="1"/>
</dbReference>
<comment type="caution">
    <text evidence="13">The sequence shown here is derived from an EMBL/GenBank/DDBJ whole genome shotgun (WGS) entry which is preliminary data.</text>
</comment>
<dbReference type="InterPro" id="IPR036390">
    <property type="entry name" value="WH_DNA-bd_sf"/>
</dbReference>
<dbReference type="InterPro" id="IPR050474">
    <property type="entry name" value="Hel308_SKI2-like"/>
</dbReference>
<keyword evidence="2 10" id="KW-0227">DNA damage</keyword>
<gene>
    <name evidence="10" type="primary">hel308</name>
    <name evidence="13" type="ORF">GW779_05765</name>
</gene>
<keyword evidence="7 10" id="KW-0234">DNA repair</keyword>
<dbReference type="Pfam" id="PF00270">
    <property type="entry name" value="DEAD"/>
    <property type="match status" value="1"/>
</dbReference>
<dbReference type="Gene3D" id="1.10.3380.30">
    <property type="match status" value="1"/>
</dbReference>
<evidence type="ECO:0000256" key="2">
    <source>
        <dbReference type="ARBA" id="ARBA00022763"/>
    </source>
</evidence>
<dbReference type="InterPro" id="IPR011545">
    <property type="entry name" value="DEAD/DEAH_box_helicase_dom"/>
</dbReference>
<dbReference type="HAMAP" id="MF_00442">
    <property type="entry name" value="Helicase_Hel308"/>
    <property type="match status" value="1"/>
</dbReference>
<dbReference type="PANTHER" id="PTHR47961">
    <property type="entry name" value="DNA POLYMERASE THETA, PUTATIVE (AFU_ORTHOLOGUE AFUA_1G05260)-RELATED"/>
    <property type="match status" value="1"/>
</dbReference>
<dbReference type="GO" id="GO:0006281">
    <property type="term" value="P:DNA repair"/>
    <property type="evidence" value="ECO:0007669"/>
    <property type="project" value="UniProtKB-UniRule"/>
</dbReference>
<feature type="domain" description="Helicase ATP-binding" evidence="11">
    <location>
        <begin position="24"/>
        <end position="194"/>
    </location>
</feature>
<dbReference type="GO" id="GO:0016818">
    <property type="term" value="F:hydrolase activity, acting on acid anhydrides, in phosphorus-containing anhydrides"/>
    <property type="evidence" value="ECO:0007669"/>
    <property type="project" value="UniProtKB-UniRule"/>
</dbReference>
<protein>
    <recommendedName>
        <fullName evidence="10">ATP-dependent DNA helicase Hel308</fullName>
        <ecNumber evidence="10">5.6.2.4</ecNumber>
    </recommendedName>
    <alternativeName>
        <fullName evidence="10">DNA 3'-5' helicase Hel308</fullName>
    </alternativeName>
</protein>
<dbReference type="SMART" id="SM00490">
    <property type="entry name" value="HELICc"/>
    <property type="match status" value="1"/>
</dbReference>
<feature type="binding site" evidence="10">
    <location>
        <position position="20"/>
    </location>
    <ligand>
        <name>ATP</name>
        <dbReference type="ChEBI" id="CHEBI:30616"/>
    </ligand>
</feature>
<dbReference type="SUPFAM" id="SSF46785">
    <property type="entry name" value="Winged helix' DNA-binding domain"/>
    <property type="match status" value="1"/>
</dbReference>
<dbReference type="InterPro" id="IPR001650">
    <property type="entry name" value="Helicase_C-like"/>
</dbReference>
<dbReference type="EC" id="5.6.2.4" evidence="10"/>
<proteinExistence type="inferred from homology"/>
<keyword evidence="8 10" id="KW-0413">Isomerase</keyword>
<dbReference type="Pfam" id="PF00271">
    <property type="entry name" value="Helicase_C"/>
    <property type="match status" value="1"/>
</dbReference>
<evidence type="ECO:0000313" key="14">
    <source>
        <dbReference type="Proteomes" id="UP000738826"/>
    </source>
</evidence>
<evidence type="ECO:0000313" key="13">
    <source>
        <dbReference type="EMBL" id="NCS91889.1"/>
    </source>
</evidence>
<evidence type="ECO:0000256" key="7">
    <source>
        <dbReference type="ARBA" id="ARBA00023204"/>
    </source>
</evidence>
<evidence type="ECO:0000259" key="11">
    <source>
        <dbReference type="PROSITE" id="PS51192"/>
    </source>
</evidence>
<comment type="function">
    <text evidence="10">DNA-dependent ATPase and 3'-5' DNA helicase that may be involved in repair of stalled replication forks.</text>
</comment>
<dbReference type="SUPFAM" id="SSF52540">
    <property type="entry name" value="P-loop containing nucleoside triphosphate hydrolases"/>
    <property type="match status" value="1"/>
</dbReference>
<dbReference type="AlphaFoldDB" id="A0A8J7YVL9"/>
<name>A0A8J7YVL9_9ARCH</name>
<comment type="similarity">
    <text evidence="10">Belongs to the helicase family. Hel308 subfamily.</text>
</comment>
<keyword evidence="5 10" id="KW-0067">ATP-binding</keyword>
<evidence type="ECO:0000256" key="9">
    <source>
        <dbReference type="ARBA" id="ARBA00034617"/>
    </source>
</evidence>
<dbReference type="PROSITE" id="PS51192">
    <property type="entry name" value="HELICASE_ATP_BIND_1"/>
    <property type="match status" value="1"/>
</dbReference>
<evidence type="ECO:0000256" key="5">
    <source>
        <dbReference type="ARBA" id="ARBA00022840"/>
    </source>
</evidence>
<keyword evidence="1 10" id="KW-0547">Nucleotide-binding</keyword>
<dbReference type="InterPro" id="IPR022965">
    <property type="entry name" value="Helicase_Hel308"/>
</dbReference>
<comment type="catalytic activity">
    <reaction evidence="10">
        <text>ATP + H2O = ADP + phosphate + H(+)</text>
        <dbReference type="Rhea" id="RHEA:13065"/>
        <dbReference type="ChEBI" id="CHEBI:15377"/>
        <dbReference type="ChEBI" id="CHEBI:15378"/>
        <dbReference type="ChEBI" id="CHEBI:30616"/>
        <dbReference type="ChEBI" id="CHEBI:43474"/>
        <dbReference type="ChEBI" id="CHEBI:456216"/>
        <dbReference type="EC" id="5.6.2.4"/>
    </reaction>
</comment>
<evidence type="ECO:0000256" key="10">
    <source>
        <dbReference type="HAMAP-Rule" id="MF_00442"/>
    </source>
</evidence>
<evidence type="ECO:0000256" key="6">
    <source>
        <dbReference type="ARBA" id="ARBA00023125"/>
    </source>
</evidence>
<keyword evidence="3 10" id="KW-0378">Hydrolase</keyword>
<dbReference type="SMART" id="SM00487">
    <property type="entry name" value="DEXDc"/>
    <property type="match status" value="1"/>
</dbReference>
<dbReference type="PANTHER" id="PTHR47961:SF10">
    <property type="entry name" value="ATP-DEPENDENT DNA HELICASE HEL308"/>
    <property type="match status" value="1"/>
</dbReference>
<keyword evidence="4 10" id="KW-0347">Helicase</keyword>
<dbReference type="GO" id="GO:0003677">
    <property type="term" value="F:DNA binding"/>
    <property type="evidence" value="ECO:0007669"/>
    <property type="project" value="UniProtKB-UniRule"/>
</dbReference>
<evidence type="ECO:0000256" key="8">
    <source>
        <dbReference type="ARBA" id="ARBA00023235"/>
    </source>
</evidence>
<dbReference type="InterPro" id="IPR048772">
    <property type="entry name" value="Hel308-like_dom4"/>
</dbReference>
<evidence type="ECO:0000256" key="4">
    <source>
        <dbReference type="ARBA" id="ARBA00022806"/>
    </source>
</evidence>
<dbReference type="InterPro" id="IPR014001">
    <property type="entry name" value="Helicase_ATP-bd"/>
</dbReference>
<dbReference type="Gene3D" id="3.40.50.300">
    <property type="entry name" value="P-loop containing nucleotide triphosphate hydrolases"/>
    <property type="match status" value="2"/>
</dbReference>
<dbReference type="Proteomes" id="UP000738826">
    <property type="component" value="Unassembled WGS sequence"/>
</dbReference>
<dbReference type="Pfam" id="PF21280">
    <property type="entry name" value="Helicase_dom4_arc"/>
    <property type="match status" value="1"/>
</dbReference>